<keyword evidence="4" id="KW-1185">Reference proteome</keyword>
<reference evidence="4" key="1">
    <citation type="journal article" date="2019" name="Int. J. Syst. Evol. Microbiol.">
        <title>The Global Catalogue of Microorganisms (GCM) 10K type strain sequencing project: providing services to taxonomists for standard genome sequencing and annotation.</title>
        <authorList>
            <consortium name="The Broad Institute Genomics Platform"/>
            <consortium name="The Broad Institute Genome Sequencing Center for Infectious Disease"/>
            <person name="Wu L."/>
            <person name="Ma J."/>
        </authorList>
    </citation>
    <scope>NUCLEOTIDE SEQUENCE [LARGE SCALE GENOMIC DNA]</scope>
    <source>
        <strain evidence="4">JCM 17316</strain>
    </source>
</reference>
<feature type="region of interest" description="Disordered" evidence="1">
    <location>
        <begin position="205"/>
        <end position="227"/>
    </location>
</feature>
<sequence length="276" mass="29403">MAFLPSVNRPPAQPDPPAAPHSDPPRRPTVLGLHGRQWMAVAVVVGCCYLAMTLAAFAGAWTTLHREPTAAEMKRAAAAEVARRWQTWPAQRIFPERLPYTTGGGRSEYASLQGISTATACDTTAADAEIAAVLRRHGCRAVLRATYADQLQGVVVTVGVVAFADPFQADRALRELPAAALPDRSRGVRPALRAAAFPGTAAARFTDASRQDRSSDRGGPYVVLTTSGQADGRPAAAITKNRPGSPFALAPQLGRRIAKNLSTQALPDCSSREWRC</sequence>
<keyword evidence="2" id="KW-1133">Transmembrane helix</keyword>
<feature type="transmembrane region" description="Helical" evidence="2">
    <location>
        <begin position="38"/>
        <end position="64"/>
    </location>
</feature>
<organism evidence="3 4">
    <name type="scientific">Actinomadura keratinilytica</name>
    <dbReference type="NCBI Taxonomy" id="547461"/>
    <lineage>
        <taxon>Bacteria</taxon>
        <taxon>Bacillati</taxon>
        <taxon>Actinomycetota</taxon>
        <taxon>Actinomycetes</taxon>
        <taxon>Streptosporangiales</taxon>
        <taxon>Thermomonosporaceae</taxon>
        <taxon>Actinomadura</taxon>
    </lineage>
</organism>
<gene>
    <name evidence="3" type="ORF">GCM10022416_15410</name>
</gene>
<name>A0ABP7YC97_9ACTN</name>
<dbReference type="Proteomes" id="UP001500266">
    <property type="component" value="Unassembled WGS sequence"/>
</dbReference>
<keyword evidence="2" id="KW-0472">Membrane</keyword>
<evidence type="ECO:0000256" key="2">
    <source>
        <dbReference type="SAM" id="Phobius"/>
    </source>
</evidence>
<comment type="caution">
    <text evidence="3">The sequence shown here is derived from an EMBL/GenBank/DDBJ whole genome shotgun (WGS) entry which is preliminary data.</text>
</comment>
<keyword evidence="2" id="KW-0812">Transmembrane</keyword>
<evidence type="ECO:0000256" key="1">
    <source>
        <dbReference type="SAM" id="MobiDB-lite"/>
    </source>
</evidence>
<evidence type="ECO:0000313" key="4">
    <source>
        <dbReference type="Proteomes" id="UP001500266"/>
    </source>
</evidence>
<protein>
    <submittedName>
        <fullName evidence="3">Uncharacterized protein</fullName>
    </submittedName>
</protein>
<evidence type="ECO:0000313" key="3">
    <source>
        <dbReference type="EMBL" id="GAA4133996.1"/>
    </source>
</evidence>
<accession>A0ABP7YC97</accession>
<proteinExistence type="predicted"/>
<feature type="compositionally biased region" description="Basic and acidic residues" evidence="1">
    <location>
        <begin position="207"/>
        <end position="216"/>
    </location>
</feature>
<dbReference type="EMBL" id="BAABDO010000014">
    <property type="protein sequence ID" value="GAA4133996.1"/>
    <property type="molecule type" value="Genomic_DNA"/>
</dbReference>
<dbReference type="RefSeq" id="WP_345018832.1">
    <property type="nucleotide sequence ID" value="NZ_BAABDO010000014.1"/>
</dbReference>
<feature type="region of interest" description="Disordered" evidence="1">
    <location>
        <begin position="1"/>
        <end position="29"/>
    </location>
</feature>